<dbReference type="Gene3D" id="2.30.30.30">
    <property type="match status" value="1"/>
</dbReference>
<evidence type="ECO:0000256" key="5">
    <source>
        <dbReference type="SAM" id="MobiDB-lite"/>
    </source>
</evidence>
<dbReference type="PANTHER" id="PTHR12805:SF0">
    <property type="entry name" value="DNA_RNA-BINDING PROTEIN KIN17"/>
    <property type="match status" value="1"/>
</dbReference>
<dbReference type="PROSITE" id="PS00028">
    <property type="entry name" value="ZINC_FINGER_C2H2_1"/>
    <property type="match status" value="1"/>
</dbReference>
<comment type="similarity">
    <text evidence="1">Belongs to the KIN17 family.</text>
</comment>
<evidence type="ECO:0000256" key="2">
    <source>
        <dbReference type="ARBA" id="ARBA00022723"/>
    </source>
</evidence>
<protein>
    <recommendedName>
        <fullName evidence="6">C2H2-type domain-containing protein</fullName>
    </recommendedName>
</protein>
<keyword evidence="8" id="KW-1185">Reference proteome</keyword>
<dbReference type="GO" id="GO:0008270">
    <property type="term" value="F:zinc ion binding"/>
    <property type="evidence" value="ECO:0007669"/>
    <property type="project" value="UniProtKB-KW"/>
</dbReference>
<dbReference type="InterPro" id="IPR013087">
    <property type="entry name" value="Znf_C2H2_type"/>
</dbReference>
<sequence length="415" mass="47862">MPKAEKGTPKDIANRMKAKGLQKLKFYCQMCNKQCRDENGFKCHIQSDSHLRQMKIFRENVGGMMDDFSKTFEREYVETLRRRHGTQRMNANNVYQEVIQDKHHVHMNSTKWATLTDFVQYLGKKGICVVEETERGWYVTYIERDPEMLARQERAQRKVEADAREEKLAAERREEMRLEAARALDRAGGVVERKASEIGDRKDGEQIELKLGVGLSNNSAVAGKKRKAAGKISLVEEDDESDGEDEGHPDTKPKQKETNVTSHSNKYDVKPPHKQKADTDSVKKPKAEIKSFKKDHWLHHNIVVRIISKKLSSGKYYKRKAIVDKLIDKYTAEIEVLDSSKDAKDGGDILRIDQDDLETVIPKDIGEKVRIVNGKYRGCKARVERLDKKRYEGELRLCDEDRVVTLDYEDFSMIA</sequence>
<feature type="compositionally biased region" description="Basic and acidic residues" evidence="5">
    <location>
        <begin position="246"/>
        <end position="257"/>
    </location>
</feature>
<keyword evidence="4" id="KW-0862">Zinc</keyword>
<evidence type="ECO:0000259" key="6">
    <source>
        <dbReference type="PROSITE" id="PS00028"/>
    </source>
</evidence>
<keyword evidence="3" id="KW-0863">Zinc-finger</keyword>
<gene>
    <name evidence="7" type="ORF">ACHAWO_010984</name>
</gene>
<dbReference type="InterPro" id="IPR036236">
    <property type="entry name" value="Znf_C2H2_sf"/>
</dbReference>
<dbReference type="InterPro" id="IPR041995">
    <property type="entry name" value="KOW_KIN17"/>
</dbReference>
<evidence type="ECO:0000313" key="7">
    <source>
        <dbReference type="EMBL" id="KAL3776268.1"/>
    </source>
</evidence>
<feature type="region of interest" description="Disordered" evidence="5">
    <location>
        <begin position="220"/>
        <end position="285"/>
    </location>
</feature>
<dbReference type="InterPro" id="IPR038254">
    <property type="entry name" value="KIN17_WH-like_sf"/>
</dbReference>
<dbReference type="Proteomes" id="UP001530400">
    <property type="component" value="Unassembled WGS sequence"/>
</dbReference>
<dbReference type="SMART" id="SM01253">
    <property type="entry name" value="Kin17_mid"/>
    <property type="match status" value="1"/>
</dbReference>
<feature type="compositionally biased region" description="Basic and acidic residues" evidence="5">
    <location>
        <begin position="265"/>
        <end position="285"/>
    </location>
</feature>
<dbReference type="InterPro" id="IPR037321">
    <property type="entry name" value="KIN17-like"/>
</dbReference>
<dbReference type="Gene3D" id="3.30.160.60">
    <property type="entry name" value="Classic Zinc Finger"/>
    <property type="match status" value="1"/>
</dbReference>
<evidence type="ECO:0000313" key="8">
    <source>
        <dbReference type="Proteomes" id="UP001530400"/>
    </source>
</evidence>
<evidence type="ECO:0000256" key="4">
    <source>
        <dbReference type="ARBA" id="ARBA00022833"/>
    </source>
</evidence>
<name>A0ABD3NK50_9STRA</name>
<dbReference type="Pfam" id="PF25092">
    <property type="entry name" value="SH3_KIN17_C"/>
    <property type="match status" value="1"/>
</dbReference>
<comment type="caution">
    <text evidence="7">The sequence shown here is derived from an EMBL/GenBank/DDBJ whole genome shotgun (WGS) entry which is preliminary data.</text>
</comment>
<dbReference type="EMBL" id="JALLPJ020001106">
    <property type="protein sequence ID" value="KAL3776268.1"/>
    <property type="molecule type" value="Genomic_DNA"/>
</dbReference>
<dbReference type="InterPro" id="IPR041330">
    <property type="entry name" value="KN17_SH3"/>
</dbReference>
<dbReference type="InterPro" id="IPR056767">
    <property type="entry name" value="C2H2-Znf_KIN17"/>
</dbReference>
<dbReference type="FunFam" id="2.30.30.140:FF:000092">
    <property type="entry name" value="DNA/RNA-binding protein KIN17"/>
    <property type="match status" value="1"/>
</dbReference>
<feature type="compositionally biased region" description="Acidic residues" evidence="5">
    <location>
        <begin position="235"/>
        <end position="245"/>
    </location>
</feature>
<dbReference type="FunFam" id="1.10.10.2030:FF:000001">
    <property type="entry name" value="DNA/RNA-binding protein KIN17, putative"/>
    <property type="match status" value="1"/>
</dbReference>
<keyword evidence="2" id="KW-0479">Metal-binding</keyword>
<feature type="domain" description="C2H2-type" evidence="6">
    <location>
        <begin position="28"/>
        <end position="50"/>
    </location>
</feature>
<dbReference type="AlphaFoldDB" id="A0ABD3NK50"/>
<evidence type="ECO:0000256" key="3">
    <source>
        <dbReference type="ARBA" id="ARBA00022771"/>
    </source>
</evidence>
<dbReference type="Gene3D" id="1.10.10.2030">
    <property type="entry name" value="DNA/RNA-binding protein Kin17, conserved domain"/>
    <property type="match status" value="1"/>
</dbReference>
<reference evidence="7 8" key="1">
    <citation type="submission" date="2024-10" db="EMBL/GenBank/DDBJ databases">
        <title>Updated reference genomes for cyclostephanoid diatoms.</title>
        <authorList>
            <person name="Roberts W.R."/>
            <person name="Alverson A.J."/>
        </authorList>
    </citation>
    <scope>NUCLEOTIDE SEQUENCE [LARGE SCALE GENOMIC DNA]</scope>
    <source>
        <strain evidence="7 8">AJA010-31</strain>
    </source>
</reference>
<dbReference type="SUPFAM" id="SSF57667">
    <property type="entry name" value="beta-beta-alpha zinc fingers"/>
    <property type="match status" value="1"/>
</dbReference>
<organism evidence="7 8">
    <name type="scientific">Cyclotella atomus</name>
    <dbReference type="NCBI Taxonomy" id="382360"/>
    <lineage>
        <taxon>Eukaryota</taxon>
        <taxon>Sar</taxon>
        <taxon>Stramenopiles</taxon>
        <taxon>Ochrophyta</taxon>
        <taxon>Bacillariophyta</taxon>
        <taxon>Coscinodiscophyceae</taxon>
        <taxon>Thalassiosirophycidae</taxon>
        <taxon>Stephanodiscales</taxon>
        <taxon>Stephanodiscaceae</taxon>
        <taxon>Cyclotella</taxon>
    </lineage>
</organism>
<proteinExistence type="inferred from homology"/>
<dbReference type="InterPro" id="IPR014722">
    <property type="entry name" value="Rib_uL2_dom2"/>
</dbReference>
<accession>A0ABD3NK50</accession>
<dbReference type="PANTHER" id="PTHR12805">
    <property type="entry name" value="KIN17 KIN, ANTIGENIC DETERMINANT OF RECA PROTEIN HOMOLOG"/>
    <property type="match status" value="1"/>
</dbReference>
<dbReference type="Pfam" id="PF10357">
    <property type="entry name" value="WH_KIN17"/>
    <property type="match status" value="1"/>
</dbReference>
<dbReference type="Gene3D" id="2.30.30.140">
    <property type="match status" value="1"/>
</dbReference>
<dbReference type="Pfam" id="PF18131">
    <property type="entry name" value="KN17_SH3"/>
    <property type="match status" value="1"/>
</dbReference>
<dbReference type="InterPro" id="IPR019447">
    <property type="entry name" value="DNA/RNA-bd_Kin17_WH-like_dom"/>
</dbReference>
<dbReference type="Pfam" id="PF25095">
    <property type="entry name" value="C2H2-zf_KIN17"/>
    <property type="match status" value="1"/>
</dbReference>
<evidence type="ECO:0000256" key="1">
    <source>
        <dbReference type="ARBA" id="ARBA00008517"/>
    </source>
</evidence>